<comment type="caution">
    <text evidence="1">The sequence shown here is derived from an EMBL/GenBank/DDBJ whole genome shotgun (WGS) entry which is preliminary data.</text>
</comment>
<gene>
    <name evidence="1" type="ORF">CJF43_17335</name>
</gene>
<evidence type="ECO:0000313" key="2">
    <source>
        <dbReference type="Proteomes" id="UP000216113"/>
    </source>
</evidence>
<accession>A0A266LSF8</accession>
<dbReference type="EMBL" id="NQKL01000014">
    <property type="protein sequence ID" value="OZY40600.1"/>
    <property type="molecule type" value="Genomic_DNA"/>
</dbReference>
<protein>
    <submittedName>
        <fullName evidence="1">Uncharacterized protein</fullName>
    </submittedName>
</protein>
<dbReference type="AlphaFoldDB" id="A0A266LSF8"/>
<dbReference type="RefSeq" id="WP_095008791.1">
    <property type="nucleotide sequence ID" value="NZ_NQKL01000014.1"/>
</dbReference>
<sequence length="81" mass="9784">MITKLEKIAYEFRLKEQQIEKDKEEARIKAKREADERVPITINQNYEKAQLEMKRLRPFLKTLKRLPTWDELQKQDGNNPA</sequence>
<proteinExistence type="predicted"/>
<reference evidence="1 2" key="1">
    <citation type="submission" date="2017-08" db="EMBL/GenBank/DDBJ databases">
        <title>Genomic and metabolic characterisation of spoilage-associated Pseudomonas species.</title>
        <authorList>
            <person name="Stanborough T."/>
            <person name="Fegan N."/>
            <person name="Powell S.M."/>
            <person name="Singh T."/>
            <person name="Tamplin M.L."/>
            <person name="Chandry P.S."/>
        </authorList>
    </citation>
    <scope>NUCLEOTIDE SEQUENCE [LARGE SCALE GENOMIC DNA]</scope>
    <source>
        <strain evidence="1 2">F1820</strain>
    </source>
</reference>
<evidence type="ECO:0000313" key="1">
    <source>
        <dbReference type="EMBL" id="OZY40600.1"/>
    </source>
</evidence>
<organism evidence="1 2">
    <name type="scientific">Pseudomonas fragi</name>
    <dbReference type="NCBI Taxonomy" id="296"/>
    <lineage>
        <taxon>Bacteria</taxon>
        <taxon>Pseudomonadati</taxon>
        <taxon>Pseudomonadota</taxon>
        <taxon>Gammaproteobacteria</taxon>
        <taxon>Pseudomonadales</taxon>
        <taxon>Pseudomonadaceae</taxon>
        <taxon>Pseudomonas</taxon>
    </lineage>
</organism>
<dbReference type="Proteomes" id="UP000216113">
    <property type="component" value="Unassembled WGS sequence"/>
</dbReference>
<name>A0A266LSF8_PSEFR</name>